<dbReference type="GO" id="GO:0019346">
    <property type="term" value="P:transsulfuration"/>
    <property type="evidence" value="ECO:0007669"/>
    <property type="project" value="InterPro"/>
</dbReference>
<organism evidence="10 11">
    <name type="scientific">Folsomia candida</name>
    <name type="common">Springtail</name>
    <dbReference type="NCBI Taxonomy" id="158441"/>
    <lineage>
        <taxon>Eukaryota</taxon>
        <taxon>Metazoa</taxon>
        <taxon>Ecdysozoa</taxon>
        <taxon>Arthropoda</taxon>
        <taxon>Hexapoda</taxon>
        <taxon>Collembola</taxon>
        <taxon>Entomobryomorpha</taxon>
        <taxon>Isotomoidea</taxon>
        <taxon>Isotomidae</taxon>
        <taxon>Proisotominae</taxon>
        <taxon>Folsomia</taxon>
    </lineage>
</organism>
<keyword evidence="5 8" id="KW-0663">Pyridoxal phosphate</keyword>
<dbReference type="InterPro" id="IPR015421">
    <property type="entry name" value="PyrdxlP-dep_Trfase_major"/>
</dbReference>
<dbReference type="InterPro" id="IPR000277">
    <property type="entry name" value="Cys/Met-Metab_PyrdxlP-dep_enz"/>
</dbReference>
<keyword evidence="10" id="KW-0456">Lyase</keyword>
<evidence type="ECO:0000256" key="4">
    <source>
        <dbReference type="ARBA" id="ARBA00012085"/>
    </source>
</evidence>
<dbReference type="Gene3D" id="3.90.1150.10">
    <property type="entry name" value="Aspartate Aminotransferase, domain 1"/>
    <property type="match status" value="1"/>
</dbReference>
<reference evidence="10 11" key="1">
    <citation type="submission" date="2015-12" db="EMBL/GenBank/DDBJ databases">
        <title>The genome of Folsomia candida.</title>
        <authorList>
            <person name="Faddeeva A."/>
            <person name="Derks M.F."/>
            <person name="Anvar Y."/>
            <person name="Smit S."/>
            <person name="Van Straalen N."/>
            <person name="Roelofs D."/>
        </authorList>
    </citation>
    <scope>NUCLEOTIDE SEQUENCE [LARGE SCALE GENOMIC DNA]</scope>
    <source>
        <strain evidence="10 11">VU population</strain>
        <tissue evidence="10">Whole body</tissue>
    </source>
</reference>
<sequence>MANKNGNNAESWLPLNEEFSTLAIHAGYTPDEKSNSSVVPPISLSATYALDTPAKNRGFEYSRTLNPNRDILEKRLAALDGGKHGVCFSSGMSAISALISLLKSGDHVISSDDIYGGANRLWRNSIERNNLQVDIMDLTNIEGFKKALKTNTKMVFLETPANPTLRVFDIALIAKIAHDFSKEILVAVDNTVLTSFFQRPLDLGADLVHYSLTKYINGHTDVIMGALITNSDDLKEKLNFYQNAFGAVPSPFESYLCTRGLKTLHLRMPALMENSLKIAKFLESHPKIKSVNHPALKSHPQHELALSQSSGHSSLLSFTIKEPGSALKFLDSLKMVANAASFGGCESLAELPAFYTHMMVPIDQRLRLGITDNFVRLSVGLESAKDLIHDLSQALENC</sequence>
<dbReference type="AlphaFoldDB" id="A0A226EXH5"/>
<comment type="cofactor">
    <cofactor evidence="1 9">
        <name>pyridoxal 5'-phosphate</name>
        <dbReference type="ChEBI" id="CHEBI:597326"/>
    </cofactor>
</comment>
<dbReference type="PANTHER" id="PTHR11808:SF15">
    <property type="entry name" value="CYSTATHIONINE GAMMA-LYASE"/>
    <property type="match status" value="1"/>
</dbReference>
<dbReference type="InterPro" id="IPR015424">
    <property type="entry name" value="PyrdxlP-dep_Trfase"/>
</dbReference>
<dbReference type="Pfam" id="PF01053">
    <property type="entry name" value="Cys_Met_Meta_PP"/>
    <property type="match status" value="1"/>
</dbReference>
<dbReference type="OMA" id="DTKMIWV"/>
<dbReference type="Proteomes" id="UP000198287">
    <property type="component" value="Unassembled WGS sequence"/>
</dbReference>
<comment type="similarity">
    <text evidence="3 9">Belongs to the trans-sulfuration enzymes family.</text>
</comment>
<evidence type="ECO:0000256" key="9">
    <source>
        <dbReference type="RuleBase" id="RU362118"/>
    </source>
</evidence>
<keyword evidence="11" id="KW-1185">Reference proteome</keyword>
<evidence type="ECO:0000256" key="6">
    <source>
        <dbReference type="ARBA" id="ARBA00023192"/>
    </source>
</evidence>
<evidence type="ECO:0000256" key="5">
    <source>
        <dbReference type="ARBA" id="ARBA00022898"/>
    </source>
</evidence>
<dbReference type="GO" id="GO:0005737">
    <property type="term" value="C:cytoplasm"/>
    <property type="evidence" value="ECO:0007669"/>
    <property type="project" value="TreeGrafter"/>
</dbReference>
<feature type="modified residue" description="N6-(pyridoxal phosphate)lysine" evidence="8">
    <location>
        <position position="214"/>
    </location>
</feature>
<proteinExistence type="inferred from homology"/>
<dbReference type="EC" id="4.4.1.1" evidence="4"/>
<evidence type="ECO:0000256" key="1">
    <source>
        <dbReference type="ARBA" id="ARBA00001933"/>
    </source>
</evidence>
<comment type="pathway">
    <text evidence="2">Amino-acid biosynthesis; L-cysteine biosynthesis; L-cysteine from L-homocysteine and L-serine: step 2/2.</text>
</comment>
<dbReference type="Gene3D" id="3.40.640.10">
    <property type="entry name" value="Type I PLP-dependent aspartate aminotransferase-like (Major domain)"/>
    <property type="match status" value="1"/>
</dbReference>
<evidence type="ECO:0000313" key="10">
    <source>
        <dbReference type="EMBL" id="OXA61531.1"/>
    </source>
</evidence>
<evidence type="ECO:0000256" key="2">
    <source>
        <dbReference type="ARBA" id="ARBA00005038"/>
    </source>
</evidence>
<dbReference type="OrthoDB" id="3512640at2759"/>
<evidence type="ECO:0000256" key="3">
    <source>
        <dbReference type="ARBA" id="ARBA00009077"/>
    </source>
</evidence>
<dbReference type="CDD" id="cd00614">
    <property type="entry name" value="CGS_like"/>
    <property type="match status" value="1"/>
</dbReference>
<dbReference type="STRING" id="158441.A0A226EXH5"/>
<dbReference type="GO" id="GO:0019343">
    <property type="term" value="P:cysteine biosynthetic process via cystathionine"/>
    <property type="evidence" value="ECO:0007669"/>
    <property type="project" value="TreeGrafter"/>
</dbReference>
<evidence type="ECO:0000256" key="7">
    <source>
        <dbReference type="ARBA" id="ARBA00029853"/>
    </source>
</evidence>
<dbReference type="InterPro" id="IPR015422">
    <property type="entry name" value="PyrdxlP-dep_Trfase_small"/>
</dbReference>
<keyword evidence="6" id="KW-0198">Cysteine biosynthesis</keyword>
<dbReference type="GO" id="GO:0030170">
    <property type="term" value="F:pyridoxal phosphate binding"/>
    <property type="evidence" value="ECO:0007669"/>
    <property type="project" value="InterPro"/>
</dbReference>
<dbReference type="EMBL" id="LNIX01000001">
    <property type="protein sequence ID" value="OXA61531.1"/>
    <property type="molecule type" value="Genomic_DNA"/>
</dbReference>
<dbReference type="FunFam" id="3.40.640.10:FF:000009">
    <property type="entry name" value="Cystathionine gamma-synthase homolog"/>
    <property type="match status" value="1"/>
</dbReference>
<gene>
    <name evidence="10" type="ORF">Fcan01_01883</name>
</gene>
<dbReference type="PIRSF" id="PIRSF001434">
    <property type="entry name" value="CGS"/>
    <property type="match status" value="1"/>
</dbReference>
<dbReference type="GO" id="GO:0009086">
    <property type="term" value="P:methionine biosynthetic process"/>
    <property type="evidence" value="ECO:0007669"/>
    <property type="project" value="UniProtKB-ARBA"/>
</dbReference>
<dbReference type="GO" id="GO:0004123">
    <property type="term" value="F:cystathionine gamma-lyase activity"/>
    <property type="evidence" value="ECO:0007669"/>
    <property type="project" value="TreeGrafter"/>
</dbReference>
<accession>A0A226EXH5</accession>
<dbReference type="SUPFAM" id="SSF53383">
    <property type="entry name" value="PLP-dependent transferases"/>
    <property type="match status" value="1"/>
</dbReference>
<evidence type="ECO:0000256" key="8">
    <source>
        <dbReference type="PIRSR" id="PIRSR001434-2"/>
    </source>
</evidence>
<keyword evidence="6" id="KW-0028">Amino-acid biosynthesis</keyword>
<dbReference type="PANTHER" id="PTHR11808">
    <property type="entry name" value="TRANS-SULFURATION ENZYME FAMILY MEMBER"/>
    <property type="match status" value="1"/>
</dbReference>
<dbReference type="UniPathway" id="UPA00136">
    <property type="reaction ID" value="UER00202"/>
</dbReference>
<comment type="caution">
    <text evidence="10">The sequence shown here is derived from an EMBL/GenBank/DDBJ whole genome shotgun (WGS) entry which is preliminary data.</text>
</comment>
<protein>
    <recommendedName>
        <fullName evidence="4">cystathionine gamma-lyase</fullName>
        <ecNumber evidence="4">4.4.1.1</ecNumber>
    </recommendedName>
    <alternativeName>
        <fullName evidence="7">Gamma-cystathionase</fullName>
    </alternativeName>
</protein>
<name>A0A226EXH5_FOLCA</name>
<evidence type="ECO:0000313" key="11">
    <source>
        <dbReference type="Proteomes" id="UP000198287"/>
    </source>
</evidence>
<dbReference type="FunFam" id="3.90.1150.10:FF:000033">
    <property type="entry name" value="Cystathionine gamma-synthase"/>
    <property type="match status" value="1"/>
</dbReference>